<dbReference type="GO" id="GO:0005524">
    <property type="term" value="F:ATP binding"/>
    <property type="evidence" value="ECO:0007669"/>
    <property type="project" value="UniProtKB-UniRule"/>
</dbReference>
<evidence type="ECO:0000313" key="8">
    <source>
        <dbReference type="Proteomes" id="UP000663829"/>
    </source>
</evidence>
<reference evidence="5" key="1">
    <citation type="submission" date="2021-02" db="EMBL/GenBank/DDBJ databases">
        <authorList>
            <person name="Nowell W R."/>
        </authorList>
    </citation>
    <scope>NUCLEOTIDE SEQUENCE</scope>
</reference>
<evidence type="ECO:0000256" key="2">
    <source>
        <dbReference type="SAM" id="MobiDB-lite"/>
    </source>
</evidence>
<dbReference type="Proteomes" id="UP000681722">
    <property type="component" value="Unassembled WGS sequence"/>
</dbReference>
<comment type="caution">
    <text evidence="5">The sequence shown here is derived from an EMBL/GenBank/DDBJ whole genome shotgun (WGS) entry which is preliminary data.</text>
</comment>
<dbReference type="PANTHER" id="PTHR23086:SF8">
    <property type="entry name" value="PHOSPHATIDYLINOSITOL 5-PHOSPHATE 4-KINASE, ISOFORM A"/>
    <property type="match status" value="1"/>
</dbReference>
<gene>
    <name evidence="5" type="ORF">GPM918_LOCUS1700</name>
    <name evidence="4" type="ORF">OVA965_LOCUS717</name>
    <name evidence="7" type="ORF">SRO942_LOCUS1700</name>
    <name evidence="6" type="ORF">TMI583_LOCUS717</name>
</gene>
<dbReference type="GO" id="GO:0005886">
    <property type="term" value="C:plasma membrane"/>
    <property type="evidence" value="ECO:0007669"/>
    <property type="project" value="TreeGrafter"/>
</dbReference>
<dbReference type="EMBL" id="CAJOBA010000109">
    <property type="protein sequence ID" value="CAF3504828.1"/>
    <property type="molecule type" value="Genomic_DNA"/>
</dbReference>
<feature type="compositionally biased region" description="Basic residues" evidence="2">
    <location>
        <begin position="485"/>
        <end position="498"/>
    </location>
</feature>
<dbReference type="AlphaFoldDB" id="A0A813QFV5"/>
<dbReference type="Pfam" id="PF01504">
    <property type="entry name" value="PIP5K"/>
    <property type="match status" value="1"/>
</dbReference>
<dbReference type="InterPro" id="IPR027484">
    <property type="entry name" value="PInositol-4-P-5-kinase_N"/>
</dbReference>
<dbReference type="Proteomes" id="UP000677228">
    <property type="component" value="Unassembled WGS sequence"/>
</dbReference>
<protein>
    <recommendedName>
        <fullName evidence="3">PIPK domain-containing protein</fullName>
    </recommendedName>
</protein>
<dbReference type="GO" id="GO:0046854">
    <property type="term" value="P:phosphatidylinositol phosphate biosynthetic process"/>
    <property type="evidence" value="ECO:0007669"/>
    <property type="project" value="TreeGrafter"/>
</dbReference>
<dbReference type="PROSITE" id="PS51455">
    <property type="entry name" value="PIPK"/>
    <property type="match status" value="1"/>
</dbReference>
<keyword evidence="1" id="KW-0547">Nucleotide-binding</keyword>
<dbReference type="Gene3D" id="3.30.800.10">
    <property type="entry name" value="Phosphatidylinositol Phosphate Kinase II Beta"/>
    <property type="match status" value="1"/>
</dbReference>
<keyword evidence="1" id="KW-0418">Kinase</keyword>
<evidence type="ECO:0000256" key="1">
    <source>
        <dbReference type="PROSITE-ProRule" id="PRU00781"/>
    </source>
</evidence>
<evidence type="ECO:0000259" key="3">
    <source>
        <dbReference type="PROSITE" id="PS51455"/>
    </source>
</evidence>
<dbReference type="InterPro" id="IPR027483">
    <property type="entry name" value="PInositol-4-P-4/5-kinase_C_sf"/>
</dbReference>
<dbReference type="EMBL" id="CAJNOQ010000167">
    <property type="protein sequence ID" value="CAF0766831.1"/>
    <property type="molecule type" value="Genomic_DNA"/>
</dbReference>
<sequence>MAAESSDSEVETKNGLLNFELWNPFDLHVMSYIRSPMQQHFATEKSNVICRALRLAVVDLLDTIDKNNYREDDTTIIGTEHRTFRSRHYHVKIDEGENITGNTFEQSFELDVSALAPLVFYQLRNDIGISNEEFRHSFAHEQLRDFTNPGKSGSLMYKTNDDLYIIKTLRDYEARLLIQILPGYHIQLTHRSTILNRYVGLYAIRFPKLLSTPEIYVVVMVNALPSYLKINEIYDLKGSTIGRRSRISHPQERLHALKDLDFLEFYPNGIRIPSKIYHRLQKVILNDAKALRKLNITDFSLILGVHHIDVNPEELAEYHPALGLSALFHMSKRFYVIDENKTIETIETIEKPNNNEVLSYLKPLKIIGYDATDDHFYDHDMDDIGLLTCPIPGIINNTNNQRVYIYIAFVDMLQTFDSFKLIEATLKKISDPYRTLQYSVIEPKEYEKRITKFLFEKIFIDAENDFQWVKNDQVVLPIEKETKSEKRKHKKHRHHKHKQSETKDFEAHQDQAEISVQNGDFIDLRL</sequence>
<dbReference type="InterPro" id="IPR023610">
    <property type="entry name" value="PInositol-4/5-P-5/4-kinase"/>
</dbReference>
<dbReference type="SUPFAM" id="SSF56104">
    <property type="entry name" value="SAICAR synthase-like"/>
    <property type="match status" value="1"/>
</dbReference>
<dbReference type="InterPro" id="IPR002498">
    <property type="entry name" value="PInositol-4-P-4/5-kinase_core"/>
</dbReference>
<feature type="compositionally biased region" description="Basic and acidic residues" evidence="2">
    <location>
        <begin position="499"/>
        <end position="509"/>
    </location>
</feature>
<evidence type="ECO:0000313" key="4">
    <source>
        <dbReference type="EMBL" id="CAF0729830.1"/>
    </source>
</evidence>
<keyword evidence="8" id="KW-1185">Reference proteome</keyword>
<proteinExistence type="predicted"/>
<feature type="domain" description="PIPK" evidence="3">
    <location>
        <begin position="45"/>
        <end position="458"/>
    </location>
</feature>
<dbReference type="Proteomes" id="UP000663829">
    <property type="component" value="Unassembled WGS sequence"/>
</dbReference>
<dbReference type="Gene3D" id="3.30.810.10">
    <property type="entry name" value="2-Layer Sandwich"/>
    <property type="match status" value="1"/>
</dbReference>
<dbReference type="EMBL" id="CAJNOK010000109">
    <property type="protein sequence ID" value="CAF0729830.1"/>
    <property type="molecule type" value="Genomic_DNA"/>
</dbReference>
<evidence type="ECO:0000313" key="7">
    <source>
        <dbReference type="EMBL" id="CAF3548402.1"/>
    </source>
</evidence>
<dbReference type="Proteomes" id="UP000682733">
    <property type="component" value="Unassembled WGS sequence"/>
</dbReference>
<keyword evidence="1" id="KW-0067">ATP-binding</keyword>
<evidence type="ECO:0000313" key="6">
    <source>
        <dbReference type="EMBL" id="CAF3504828.1"/>
    </source>
</evidence>
<dbReference type="EMBL" id="CAJOBC010000167">
    <property type="protein sequence ID" value="CAF3548402.1"/>
    <property type="molecule type" value="Genomic_DNA"/>
</dbReference>
<accession>A0A813QFV5</accession>
<evidence type="ECO:0000313" key="5">
    <source>
        <dbReference type="EMBL" id="CAF0766831.1"/>
    </source>
</evidence>
<feature type="region of interest" description="Disordered" evidence="2">
    <location>
        <begin position="480"/>
        <end position="509"/>
    </location>
</feature>
<name>A0A813QFV5_9BILA</name>
<organism evidence="5 8">
    <name type="scientific">Didymodactylos carnosus</name>
    <dbReference type="NCBI Taxonomy" id="1234261"/>
    <lineage>
        <taxon>Eukaryota</taxon>
        <taxon>Metazoa</taxon>
        <taxon>Spiralia</taxon>
        <taxon>Gnathifera</taxon>
        <taxon>Rotifera</taxon>
        <taxon>Eurotatoria</taxon>
        <taxon>Bdelloidea</taxon>
        <taxon>Philodinida</taxon>
        <taxon>Philodinidae</taxon>
        <taxon>Didymodactylos</taxon>
    </lineage>
</organism>
<dbReference type="SMART" id="SM00330">
    <property type="entry name" value="PIPKc"/>
    <property type="match status" value="1"/>
</dbReference>
<keyword evidence="1" id="KW-0808">Transferase</keyword>
<dbReference type="OrthoDB" id="20783at2759"/>
<dbReference type="PANTHER" id="PTHR23086">
    <property type="entry name" value="PHOSPHATIDYLINOSITOL-4-PHOSPHATE 5-KINASE"/>
    <property type="match status" value="1"/>
</dbReference>
<dbReference type="GO" id="GO:0016308">
    <property type="term" value="F:1-phosphatidylinositol-4-phosphate 5-kinase activity"/>
    <property type="evidence" value="ECO:0007669"/>
    <property type="project" value="TreeGrafter"/>
</dbReference>